<feature type="domain" description="ABC transporter" evidence="14">
    <location>
        <begin position="320"/>
        <end position="538"/>
    </location>
</feature>
<dbReference type="InterPro" id="IPR003439">
    <property type="entry name" value="ABC_transporter-like_ATP-bd"/>
</dbReference>
<dbReference type="Pfam" id="PF16326">
    <property type="entry name" value="ABC_tran_CTD"/>
    <property type="match status" value="1"/>
</dbReference>
<dbReference type="PANTHER" id="PTHR42855">
    <property type="entry name" value="ABC TRANSPORTER ATP-BINDING SUBUNIT"/>
    <property type="match status" value="1"/>
</dbReference>
<evidence type="ECO:0000256" key="1">
    <source>
        <dbReference type="ARBA" id="ARBA00005868"/>
    </source>
</evidence>
<name>A0A1G9U6T1_9FIRM</name>
<keyword evidence="9" id="KW-0810">Translation regulation</keyword>
<dbReference type="InterPro" id="IPR051309">
    <property type="entry name" value="ABCF_ATPase"/>
</dbReference>
<feature type="domain" description="ABC transporter" evidence="14">
    <location>
        <begin position="5"/>
        <end position="256"/>
    </location>
</feature>
<dbReference type="CDD" id="cd03221">
    <property type="entry name" value="ABCF_EF-3"/>
    <property type="match status" value="2"/>
</dbReference>
<dbReference type="PROSITE" id="PS50893">
    <property type="entry name" value="ABC_TRANSPORTER_2"/>
    <property type="match status" value="2"/>
</dbReference>
<evidence type="ECO:0000256" key="8">
    <source>
        <dbReference type="ARBA" id="ARBA00022840"/>
    </source>
</evidence>
<evidence type="ECO:0000256" key="12">
    <source>
        <dbReference type="SAM" id="Coils"/>
    </source>
</evidence>
<dbReference type="Pfam" id="PF12848">
    <property type="entry name" value="ABC_tran_Xtn"/>
    <property type="match status" value="1"/>
</dbReference>
<dbReference type="Proteomes" id="UP000214880">
    <property type="component" value="Unassembled WGS sequence"/>
</dbReference>
<keyword evidence="12" id="KW-0175">Coiled coil</keyword>
<proteinExistence type="inferred from homology"/>
<keyword evidence="4" id="KW-0699">rRNA-binding</keyword>
<feature type="coiled-coil region" evidence="12">
    <location>
        <begin position="571"/>
        <end position="622"/>
    </location>
</feature>
<dbReference type="InterPro" id="IPR037118">
    <property type="entry name" value="Val-tRNA_synth_C_sf"/>
</dbReference>
<gene>
    <name evidence="15" type="ORF">SAMN04488502_105211</name>
</gene>
<evidence type="ECO:0000256" key="4">
    <source>
        <dbReference type="ARBA" id="ARBA00022730"/>
    </source>
</evidence>
<dbReference type="AlphaFoldDB" id="A0A1G9U6T1"/>
<comment type="similarity">
    <text evidence="1">Belongs to the ABC transporter superfamily. ABCF family. Translational throttle EttA subfamily.</text>
</comment>
<feature type="region of interest" description="Disordered" evidence="13">
    <location>
        <begin position="536"/>
        <end position="560"/>
    </location>
</feature>
<keyword evidence="2" id="KW-0963">Cytoplasm</keyword>
<dbReference type="GO" id="GO:0006417">
    <property type="term" value="P:regulation of translation"/>
    <property type="evidence" value="ECO:0007669"/>
    <property type="project" value="UniProtKB-KW"/>
</dbReference>
<organism evidence="15 16">
    <name type="scientific">Dendrosporobacter quercicolus</name>
    <dbReference type="NCBI Taxonomy" id="146817"/>
    <lineage>
        <taxon>Bacteria</taxon>
        <taxon>Bacillati</taxon>
        <taxon>Bacillota</taxon>
        <taxon>Negativicutes</taxon>
        <taxon>Selenomonadales</taxon>
        <taxon>Sporomusaceae</taxon>
        <taxon>Dendrosporobacter</taxon>
    </lineage>
</organism>
<dbReference type="PANTHER" id="PTHR42855:SF1">
    <property type="entry name" value="ABC TRANSPORTER DOMAIN-CONTAINING PROTEIN"/>
    <property type="match status" value="1"/>
</dbReference>
<evidence type="ECO:0000313" key="16">
    <source>
        <dbReference type="Proteomes" id="UP000214880"/>
    </source>
</evidence>
<dbReference type="InterPro" id="IPR032781">
    <property type="entry name" value="ABC_tran_Xtn"/>
</dbReference>
<dbReference type="InterPro" id="IPR017871">
    <property type="entry name" value="ABC_transporter-like_CS"/>
</dbReference>
<dbReference type="InterPro" id="IPR003593">
    <property type="entry name" value="AAA+_ATPase"/>
</dbReference>
<dbReference type="InterPro" id="IPR027417">
    <property type="entry name" value="P-loop_NTPase"/>
</dbReference>
<dbReference type="Pfam" id="PF00005">
    <property type="entry name" value="ABC_tran"/>
    <property type="match status" value="2"/>
</dbReference>
<evidence type="ECO:0000256" key="9">
    <source>
        <dbReference type="ARBA" id="ARBA00022845"/>
    </source>
</evidence>
<dbReference type="FunFam" id="3.40.50.300:FF:000011">
    <property type="entry name" value="Putative ABC transporter ATP-binding component"/>
    <property type="match status" value="1"/>
</dbReference>
<dbReference type="GO" id="GO:0019843">
    <property type="term" value="F:rRNA binding"/>
    <property type="evidence" value="ECO:0007669"/>
    <property type="project" value="UniProtKB-KW"/>
</dbReference>
<protein>
    <submittedName>
        <fullName evidence="15">ATP-binding cassette, subfamily F, uup</fullName>
    </submittedName>
</protein>
<evidence type="ECO:0000259" key="14">
    <source>
        <dbReference type="PROSITE" id="PS50893"/>
    </source>
</evidence>
<evidence type="ECO:0000313" key="15">
    <source>
        <dbReference type="EMBL" id="SDM55679.1"/>
    </source>
</evidence>
<evidence type="ECO:0000256" key="11">
    <source>
        <dbReference type="ARBA" id="ARBA00022917"/>
    </source>
</evidence>
<keyword evidence="7" id="KW-0378">Hydrolase</keyword>
<accession>A0A1G9U6T1</accession>
<reference evidence="15 16" key="1">
    <citation type="submission" date="2016-10" db="EMBL/GenBank/DDBJ databases">
        <authorList>
            <person name="de Groot N.N."/>
        </authorList>
    </citation>
    <scope>NUCLEOTIDE SEQUENCE [LARGE SCALE GENOMIC DNA]</scope>
    <source>
        <strain evidence="15 16">DSM 1736</strain>
    </source>
</reference>
<evidence type="ECO:0000256" key="13">
    <source>
        <dbReference type="SAM" id="MobiDB-lite"/>
    </source>
</evidence>
<dbReference type="EMBL" id="FNHB01000005">
    <property type="protein sequence ID" value="SDM55679.1"/>
    <property type="molecule type" value="Genomic_DNA"/>
</dbReference>
<keyword evidence="11" id="KW-0648">Protein biosynthesis</keyword>
<keyword evidence="5" id="KW-0677">Repeat</keyword>
<dbReference type="STRING" id="146817.SAMN04488502_105211"/>
<evidence type="ECO:0000256" key="7">
    <source>
        <dbReference type="ARBA" id="ARBA00022801"/>
    </source>
</evidence>
<evidence type="ECO:0000256" key="6">
    <source>
        <dbReference type="ARBA" id="ARBA00022741"/>
    </source>
</evidence>
<keyword evidence="8 15" id="KW-0067">ATP-binding</keyword>
<dbReference type="GO" id="GO:0016887">
    <property type="term" value="F:ATP hydrolysis activity"/>
    <property type="evidence" value="ECO:0007669"/>
    <property type="project" value="InterPro"/>
</dbReference>
<dbReference type="GO" id="GO:0000049">
    <property type="term" value="F:tRNA binding"/>
    <property type="evidence" value="ECO:0007669"/>
    <property type="project" value="UniProtKB-KW"/>
</dbReference>
<dbReference type="InterPro" id="IPR032524">
    <property type="entry name" value="ABC_tran_C"/>
</dbReference>
<dbReference type="FunFam" id="3.40.50.300:FF:000183">
    <property type="entry name" value="ABC transporter ATP-binding protein yjjK"/>
    <property type="match status" value="1"/>
</dbReference>
<dbReference type="PROSITE" id="PS00211">
    <property type="entry name" value="ABC_TRANSPORTER_1"/>
    <property type="match status" value="2"/>
</dbReference>
<keyword evidence="6" id="KW-0547">Nucleotide-binding</keyword>
<feature type="compositionally biased region" description="Basic residues" evidence="13">
    <location>
        <begin position="551"/>
        <end position="560"/>
    </location>
</feature>
<keyword evidence="16" id="KW-1185">Reference proteome</keyword>
<sequence>MMNVLSVENLQKTYGERVLLDNVSFGIDDADKIGLIGINGTGKSTFLRIIAGQEQADAGNIIKGNGVRIEFLPQNPEFDAGETVLEQVFRGNSPVMQTLRAYERALAQSNNCPGNGEYQQKLIDLSQQMDALSAWQLENDVKTILTRLGLDRFDAMIDRMSGGQRKRVALARALIHPSDLLILDEPTNHLDHESVEWLEQYLHKRKGALLMVTHDRYFLDRVANRMLELEQGALYSYTGNYGKFLELKAEREERREASENKRRNLLRNELAWIRRGAQARSTKQKARIDRFEQLSAMKPHNKDGRLEIAAGTSRLGRKIIELSNIGHRFDGQAVVNDFSYTILKRDRVGIVGPNGSGKSTLLNIIAGRLKPDSGQLDTGQTVRIGYFSQQDSGMDHDMRVIDYIKAEANHLTIADGSVITAAQMLELFLFPPALQWAPIGKLSGGERRRLFLLKILIAAPNVLLLDEPTNDLDIQTLTVLEDYLDGFPGALIVVSHDRYFLDRLVDKIFVFKGQGDITQHNGGYSEYRDFSRLAAGDGEGSAPAAESAVKPKPKHTAPRRPKFTFAEQREYQQIEEVIAGVEQELSNVLAQIELAGSDFELLQELAAAQKTLELKLEELLERWTYLNELAERIGE</sequence>
<dbReference type="SMART" id="SM00382">
    <property type="entry name" value="AAA"/>
    <property type="match status" value="2"/>
</dbReference>
<dbReference type="GO" id="GO:0003677">
    <property type="term" value="F:DNA binding"/>
    <property type="evidence" value="ECO:0007669"/>
    <property type="project" value="InterPro"/>
</dbReference>
<evidence type="ECO:0000256" key="10">
    <source>
        <dbReference type="ARBA" id="ARBA00022884"/>
    </source>
</evidence>
<keyword evidence="10" id="KW-0694">RNA-binding</keyword>
<dbReference type="Gene3D" id="1.10.287.380">
    <property type="entry name" value="Valyl-tRNA synthetase, C-terminal domain"/>
    <property type="match status" value="1"/>
</dbReference>
<dbReference type="GO" id="GO:0006412">
    <property type="term" value="P:translation"/>
    <property type="evidence" value="ECO:0007669"/>
    <property type="project" value="UniProtKB-KW"/>
</dbReference>
<dbReference type="GO" id="GO:0005524">
    <property type="term" value="F:ATP binding"/>
    <property type="evidence" value="ECO:0007669"/>
    <property type="project" value="UniProtKB-KW"/>
</dbReference>
<evidence type="ECO:0000256" key="3">
    <source>
        <dbReference type="ARBA" id="ARBA00022555"/>
    </source>
</evidence>
<dbReference type="SUPFAM" id="SSF52540">
    <property type="entry name" value="P-loop containing nucleoside triphosphate hydrolases"/>
    <property type="match status" value="2"/>
</dbReference>
<evidence type="ECO:0000256" key="2">
    <source>
        <dbReference type="ARBA" id="ARBA00022490"/>
    </source>
</evidence>
<keyword evidence="3" id="KW-0820">tRNA-binding</keyword>
<dbReference type="Gene3D" id="3.40.50.300">
    <property type="entry name" value="P-loop containing nucleotide triphosphate hydrolases"/>
    <property type="match status" value="2"/>
</dbReference>
<evidence type="ECO:0000256" key="5">
    <source>
        <dbReference type="ARBA" id="ARBA00022737"/>
    </source>
</evidence>